<feature type="compositionally biased region" description="Basic residues" evidence="1">
    <location>
        <begin position="34"/>
        <end position="44"/>
    </location>
</feature>
<evidence type="ECO:0000313" key="2">
    <source>
        <dbReference type="EMBL" id="EEE60865.1"/>
    </source>
</evidence>
<dbReference type="EMBL" id="CM000141">
    <property type="protein sequence ID" value="EEE60865.1"/>
    <property type="molecule type" value="Genomic_DNA"/>
</dbReference>
<feature type="compositionally biased region" description="Pro residues" evidence="1">
    <location>
        <begin position="67"/>
        <end position="82"/>
    </location>
</feature>
<dbReference type="AlphaFoldDB" id="B9FET2"/>
<sequence>MWKTRGFFAKQHPLPLAARSPSPAPSSPLSPRAERRRSRSRRRLPIAQPRLPGTVPIAGRLRLRLPLAPPPPPPPSPSPSPSPRCVSGRLRLRLPPRVIAVAVDLPIAQPPPPSAVPIAGHLLLRRRRRLAVSVSPLASSPSPSPSEAVSATATATAVPVAARLRCVLRRHRQRPQLCPPLPSKKRRWSQSRRRWLRDGEAEAVQIQWNFWLLAARHFSLRSSSSFIPMYFVLSIASAGKKNMRLLESWKLCGGSTQMLIEMVLDLGAVVLNCRESDHEFVVTINIFLALMMEKELMSEIKVMDMVWNCKFFGTPLLFMDIMVIDDCSRFRIGCLPGNLILTCFSQGAFVDPRKHREVKFERTESYGAYEHQTLVS</sequence>
<organism evidence="2">
    <name type="scientific">Oryza sativa subsp. japonica</name>
    <name type="common">Rice</name>
    <dbReference type="NCBI Taxonomy" id="39947"/>
    <lineage>
        <taxon>Eukaryota</taxon>
        <taxon>Viridiplantae</taxon>
        <taxon>Streptophyta</taxon>
        <taxon>Embryophyta</taxon>
        <taxon>Tracheophyta</taxon>
        <taxon>Spermatophyta</taxon>
        <taxon>Magnoliopsida</taxon>
        <taxon>Liliopsida</taxon>
        <taxon>Poales</taxon>
        <taxon>Poaceae</taxon>
        <taxon>BOP clade</taxon>
        <taxon>Oryzoideae</taxon>
        <taxon>Oryzeae</taxon>
        <taxon>Oryzinae</taxon>
        <taxon>Oryza</taxon>
        <taxon>Oryza sativa</taxon>
    </lineage>
</organism>
<accession>B9FET2</accession>
<dbReference type="Proteomes" id="UP000007752">
    <property type="component" value="Chromosome 4"/>
</dbReference>
<reference evidence="2" key="2">
    <citation type="submission" date="2008-12" db="EMBL/GenBank/DDBJ databases">
        <title>Improved gene annotation of the rice (Oryza sativa) genomes.</title>
        <authorList>
            <person name="Wang J."/>
            <person name="Li R."/>
            <person name="Fan W."/>
            <person name="Huang Q."/>
            <person name="Zhang J."/>
            <person name="Zhou Y."/>
            <person name="Hu Y."/>
            <person name="Zi S."/>
            <person name="Li J."/>
            <person name="Ni P."/>
            <person name="Zheng H."/>
            <person name="Zhang Y."/>
            <person name="Zhao M."/>
            <person name="Hao Q."/>
            <person name="McDermott J."/>
            <person name="Samudrala R."/>
            <person name="Kristiansen K."/>
            <person name="Wong G.K.-S."/>
        </authorList>
    </citation>
    <scope>NUCLEOTIDE SEQUENCE</scope>
</reference>
<gene>
    <name evidence="2" type="ORF">OsJ_14512</name>
</gene>
<name>B9FET2_ORYSJ</name>
<protein>
    <submittedName>
        <fullName evidence="2">Uncharacterized protein</fullName>
    </submittedName>
</protein>
<proteinExistence type="predicted"/>
<evidence type="ECO:0000256" key="1">
    <source>
        <dbReference type="SAM" id="MobiDB-lite"/>
    </source>
</evidence>
<feature type="region of interest" description="Disordered" evidence="1">
    <location>
        <begin position="1"/>
        <end position="88"/>
    </location>
</feature>
<reference evidence="2" key="1">
    <citation type="journal article" date="2005" name="PLoS Biol.">
        <title>The genomes of Oryza sativa: a history of duplications.</title>
        <authorList>
            <person name="Yu J."/>
            <person name="Wang J."/>
            <person name="Lin W."/>
            <person name="Li S."/>
            <person name="Li H."/>
            <person name="Zhou J."/>
            <person name="Ni P."/>
            <person name="Dong W."/>
            <person name="Hu S."/>
            <person name="Zeng C."/>
            <person name="Zhang J."/>
            <person name="Zhang Y."/>
            <person name="Li R."/>
            <person name="Xu Z."/>
            <person name="Li S."/>
            <person name="Li X."/>
            <person name="Zheng H."/>
            <person name="Cong L."/>
            <person name="Lin L."/>
            <person name="Yin J."/>
            <person name="Geng J."/>
            <person name="Li G."/>
            <person name="Shi J."/>
            <person name="Liu J."/>
            <person name="Lv H."/>
            <person name="Li J."/>
            <person name="Wang J."/>
            <person name="Deng Y."/>
            <person name="Ran L."/>
            <person name="Shi X."/>
            <person name="Wang X."/>
            <person name="Wu Q."/>
            <person name="Li C."/>
            <person name="Ren X."/>
            <person name="Wang J."/>
            <person name="Wang X."/>
            <person name="Li D."/>
            <person name="Liu D."/>
            <person name="Zhang X."/>
            <person name="Ji Z."/>
            <person name="Zhao W."/>
            <person name="Sun Y."/>
            <person name="Zhang Z."/>
            <person name="Bao J."/>
            <person name="Han Y."/>
            <person name="Dong L."/>
            <person name="Ji J."/>
            <person name="Chen P."/>
            <person name="Wu S."/>
            <person name="Liu J."/>
            <person name="Xiao Y."/>
            <person name="Bu D."/>
            <person name="Tan J."/>
            <person name="Yang L."/>
            <person name="Ye C."/>
            <person name="Zhang J."/>
            <person name="Xu J."/>
            <person name="Zhou Y."/>
            <person name="Yu Y."/>
            <person name="Zhang B."/>
            <person name="Zhuang S."/>
            <person name="Wei H."/>
            <person name="Liu B."/>
            <person name="Lei M."/>
            <person name="Yu H."/>
            <person name="Li Y."/>
            <person name="Xu H."/>
            <person name="Wei S."/>
            <person name="He X."/>
            <person name="Fang L."/>
            <person name="Zhang Z."/>
            <person name="Zhang Y."/>
            <person name="Huang X."/>
            <person name="Su Z."/>
            <person name="Tong W."/>
            <person name="Li J."/>
            <person name="Tong Z."/>
            <person name="Li S."/>
            <person name="Ye J."/>
            <person name="Wang L."/>
            <person name="Fang L."/>
            <person name="Lei T."/>
            <person name="Chen C."/>
            <person name="Chen H."/>
            <person name="Xu Z."/>
            <person name="Li H."/>
            <person name="Huang H."/>
            <person name="Zhang F."/>
            <person name="Xu H."/>
            <person name="Li N."/>
            <person name="Zhao C."/>
            <person name="Li S."/>
            <person name="Dong L."/>
            <person name="Huang Y."/>
            <person name="Li L."/>
            <person name="Xi Y."/>
            <person name="Qi Q."/>
            <person name="Li W."/>
            <person name="Zhang B."/>
            <person name="Hu W."/>
            <person name="Zhang Y."/>
            <person name="Tian X."/>
            <person name="Jiao Y."/>
            <person name="Liang X."/>
            <person name="Jin J."/>
            <person name="Gao L."/>
            <person name="Zheng W."/>
            <person name="Hao B."/>
            <person name="Liu S."/>
            <person name="Wang W."/>
            <person name="Yuan L."/>
            <person name="Cao M."/>
            <person name="McDermott J."/>
            <person name="Samudrala R."/>
            <person name="Wang J."/>
            <person name="Wong G.K."/>
            <person name="Yang H."/>
        </authorList>
    </citation>
    <scope>NUCLEOTIDE SEQUENCE [LARGE SCALE GENOMIC DNA]</scope>
</reference>